<gene>
    <name evidence="1" type="ORF">DWU99_00720</name>
</gene>
<dbReference type="AlphaFoldDB" id="A0A370XC37"/>
<dbReference type="EMBL" id="QRBF01000001">
    <property type="protein sequence ID" value="RDS85830.1"/>
    <property type="molecule type" value="Genomic_DNA"/>
</dbReference>
<comment type="caution">
    <text evidence="1">The sequence shown here is derived from an EMBL/GenBank/DDBJ whole genome shotgun (WGS) entry which is preliminary data.</text>
</comment>
<name>A0A370XC37_9GAMM</name>
<dbReference type="OrthoDB" id="4241757at2"/>
<sequence length="85" mass="9265">MAVRKQQRTFLETLRAAGVTVDAVRLNGRGHIEAQVTYNGHRTRFVAPATPSDWRGVRNKAAEVRRWIRSCAPAPSAGAGAAPVR</sequence>
<dbReference type="RefSeq" id="WP_115476081.1">
    <property type="nucleotide sequence ID" value="NZ_QRBF01000001.1"/>
</dbReference>
<reference evidence="1 2" key="1">
    <citation type="submission" date="2018-07" db="EMBL/GenBank/DDBJ databases">
        <title>Dyella monticola sp. nov. and Dyella psychrodurans sp. nov. isolated from monsoon evergreen broad-leaved forest soil of Dinghu Mountain, China.</title>
        <authorList>
            <person name="Gao Z."/>
            <person name="Qiu L."/>
        </authorList>
    </citation>
    <scope>NUCLEOTIDE SEQUENCE [LARGE SCALE GENOMIC DNA]</scope>
    <source>
        <strain evidence="1 2">4MSK11</strain>
    </source>
</reference>
<organism evidence="1 2">
    <name type="scientific">Dyella psychrodurans</name>
    <dbReference type="NCBI Taxonomy" id="1927960"/>
    <lineage>
        <taxon>Bacteria</taxon>
        <taxon>Pseudomonadati</taxon>
        <taxon>Pseudomonadota</taxon>
        <taxon>Gammaproteobacteria</taxon>
        <taxon>Lysobacterales</taxon>
        <taxon>Rhodanobacteraceae</taxon>
        <taxon>Dyella</taxon>
    </lineage>
</organism>
<accession>A0A370XC37</accession>
<dbReference type="Proteomes" id="UP000255334">
    <property type="component" value="Unassembled WGS sequence"/>
</dbReference>
<evidence type="ECO:0000313" key="1">
    <source>
        <dbReference type="EMBL" id="RDS85830.1"/>
    </source>
</evidence>
<protein>
    <submittedName>
        <fullName evidence="1">Uncharacterized protein</fullName>
    </submittedName>
</protein>
<keyword evidence="2" id="KW-1185">Reference proteome</keyword>
<evidence type="ECO:0000313" key="2">
    <source>
        <dbReference type="Proteomes" id="UP000255334"/>
    </source>
</evidence>
<proteinExistence type="predicted"/>